<organism evidence="1">
    <name type="scientific">viral metagenome</name>
    <dbReference type="NCBI Taxonomy" id="1070528"/>
    <lineage>
        <taxon>unclassified sequences</taxon>
        <taxon>metagenomes</taxon>
        <taxon>organismal metagenomes</taxon>
    </lineage>
</organism>
<reference evidence="1" key="1">
    <citation type="journal article" date="2020" name="Nature">
        <title>Giant virus diversity and host interactions through global metagenomics.</title>
        <authorList>
            <person name="Schulz F."/>
            <person name="Roux S."/>
            <person name="Paez-Espino D."/>
            <person name="Jungbluth S."/>
            <person name="Walsh D.A."/>
            <person name="Denef V.J."/>
            <person name="McMahon K.D."/>
            <person name="Konstantinidis K.T."/>
            <person name="Eloe-Fadrosh E.A."/>
            <person name="Kyrpides N.C."/>
            <person name="Woyke T."/>
        </authorList>
    </citation>
    <scope>NUCLEOTIDE SEQUENCE</scope>
    <source>
        <strain evidence="1">GVMAG-S-1016713-169</strain>
    </source>
</reference>
<accession>A0A6C0LVV4</accession>
<evidence type="ECO:0000313" key="1">
    <source>
        <dbReference type="EMBL" id="QHU34553.1"/>
    </source>
</evidence>
<name>A0A6C0LVV4_9ZZZZ</name>
<protein>
    <submittedName>
        <fullName evidence="1">Uncharacterized protein</fullName>
    </submittedName>
</protein>
<sequence>MEILVLCQRKKSNTKDTQKILIVNEKIVNFVKNIYPRRSHKYTFLTNCLPEDTNSDCADVKMNFDMMKEQTRNWVNINKNKFNLIIMNTCPVSLFPAHFWYGMYKLLENDESRIYMTSFTENKGSNITSDAITDLLHSKKSSIRPIRGIPLKSVNVLFDTSSGNYLLKKKNNHVIFTYLIRESCSDYNNNLIEIYTILPKYIQEFIFNVCSVVLSNKKIKFSDKTKKLSSAIFTKFVSSK</sequence>
<dbReference type="EMBL" id="MN740574">
    <property type="protein sequence ID" value="QHU34553.1"/>
    <property type="molecule type" value="Genomic_DNA"/>
</dbReference>
<dbReference type="AlphaFoldDB" id="A0A6C0LVV4"/>
<proteinExistence type="predicted"/>